<gene>
    <name evidence="1" type="ORF">JV38_22260</name>
    <name evidence="2" type="ORF">KU73_21920</name>
</gene>
<dbReference type="EMBL" id="JQHP01000019">
    <property type="protein sequence ID" value="KFX01448.1"/>
    <property type="molecule type" value="Genomic_DNA"/>
</dbReference>
<evidence type="ECO:0000313" key="4">
    <source>
        <dbReference type="Proteomes" id="UP000029436"/>
    </source>
</evidence>
<dbReference type="InterPro" id="IPR021284">
    <property type="entry name" value="DUF2750"/>
</dbReference>
<reference evidence="3 4" key="1">
    <citation type="submission" date="2014-08" db="EMBL/GenBank/DDBJ databases">
        <title>Genome sequences of NCPPB Pectobacterium isolates.</title>
        <authorList>
            <person name="Glover R.H."/>
            <person name="Sapp M."/>
            <person name="Elphinstone J."/>
        </authorList>
    </citation>
    <scope>NUCLEOTIDE SEQUENCE [LARGE SCALE GENOMIC DNA]</scope>
    <source>
        <strain evidence="1 3">NCPPB 3701</strain>
        <strain evidence="2 4">NCPPB3702</strain>
    </source>
</reference>
<dbReference type="AlphaFoldDB" id="A0AAW3EB82"/>
<accession>A0AAW3EB82</accession>
<evidence type="ECO:0008006" key="5">
    <source>
        <dbReference type="Google" id="ProtNLM"/>
    </source>
</evidence>
<protein>
    <recommendedName>
        <fullName evidence="5">DUF2750 domain-containing protein</fullName>
    </recommendedName>
</protein>
<dbReference type="Pfam" id="PF11042">
    <property type="entry name" value="DUF2750"/>
    <property type="match status" value="1"/>
</dbReference>
<organism evidence="1 3">
    <name type="scientific">Pectobacterium wasabiae</name>
    <dbReference type="NCBI Taxonomy" id="55208"/>
    <lineage>
        <taxon>Bacteria</taxon>
        <taxon>Pseudomonadati</taxon>
        <taxon>Pseudomonadota</taxon>
        <taxon>Gammaproteobacteria</taxon>
        <taxon>Enterobacterales</taxon>
        <taxon>Pectobacteriaceae</taxon>
        <taxon>Pectobacterium</taxon>
    </lineage>
</organism>
<sequence>MNNSKIENVNSLTSEDRLSYFVRKVADFEQVWGSYGNDGWLHLSTKDGKRIFPIWPEEEFSIDYNTKHQYELSPKEIDLYYFLDKWIPGLEKDGVDILIFPVDKKNGIIIIPSKLNELLQDELKQYE</sequence>
<keyword evidence="4" id="KW-1185">Reference proteome</keyword>
<dbReference type="EMBL" id="JQOH01000018">
    <property type="protein sequence ID" value="KGA26333.1"/>
    <property type="molecule type" value="Genomic_DNA"/>
</dbReference>
<proteinExistence type="predicted"/>
<evidence type="ECO:0000313" key="1">
    <source>
        <dbReference type="EMBL" id="KFX01448.1"/>
    </source>
</evidence>
<dbReference type="RefSeq" id="WP_005974562.1">
    <property type="nucleotide sequence ID" value="NZ_JQHP01000019.1"/>
</dbReference>
<comment type="caution">
    <text evidence="1">The sequence shown here is derived from an EMBL/GenBank/DDBJ whole genome shotgun (WGS) entry which is preliminary data.</text>
</comment>
<evidence type="ECO:0000313" key="2">
    <source>
        <dbReference type="EMBL" id="KGA26333.1"/>
    </source>
</evidence>
<name>A0AAW3EB82_9GAMM</name>
<evidence type="ECO:0000313" key="3">
    <source>
        <dbReference type="Proteomes" id="UP000029257"/>
    </source>
</evidence>
<dbReference type="Proteomes" id="UP000029436">
    <property type="component" value="Unassembled WGS sequence"/>
</dbReference>
<dbReference type="Proteomes" id="UP000029257">
    <property type="component" value="Unassembled WGS sequence"/>
</dbReference>